<keyword evidence="1" id="KW-0812">Transmembrane</keyword>
<keyword evidence="3" id="KW-1185">Reference proteome</keyword>
<feature type="transmembrane region" description="Helical" evidence="1">
    <location>
        <begin position="46"/>
        <end position="79"/>
    </location>
</feature>
<sequence>MSILLNGFLNLCLILVVLTFSLTFIVNKLEGKLPKFNLLDEKYEWYLWFGGIYLLVIAHVSVVTIIISVLSVTILDILFVKKK</sequence>
<dbReference type="Proteomes" id="UP000190328">
    <property type="component" value="Unassembled WGS sequence"/>
</dbReference>
<evidence type="ECO:0000313" key="3">
    <source>
        <dbReference type="Proteomes" id="UP000190328"/>
    </source>
</evidence>
<dbReference type="AlphaFoldDB" id="A0A1T4QVE7"/>
<protein>
    <submittedName>
        <fullName evidence="2">Uncharacterized protein</fullName>
    </submittedName>
</protein>
<accession>A0A1T4QVE7</accession>
<keyword evidence="1" id="KW-0472">Membrane</keyword>
<dbReference type="RefSeq" id="WP_078808232.1">
    <property type="nucleotide sequence ID" value="NZ_FUXI01000034.1"/>
</dbReference>
<proteinExistence type="predicted"/>
<evidence type="ECO:0000256" key="1">
    <source>
        <dbReference type="SAM" id="Phobius"/>
    </source>
</evidence>
<feature type="transmembrane region" description="Helical" evidence="1">
    <location>
        <begin position="7"/>
        <end position="26"/>
    </location>
</feature>
<keyword evidence="1" id="KW-1133">Transmembrane helix</keyword>
<reference evidence="3" key="1">
    <citation type="submission" date="2017-02" db="EMBL/GenBank/DDBJ databases">
        <authorList>
            <person name="Varghese N."/>
            <person name="Submissions S."/>
        </authorList>
    </citation>
    <scope>NUCLEOTIDE SEQUENCE [LARGE SCALE GENOMIC DNA]</scope>
    <source>
        <strain evidence="3">ATCC BAA-1030</strain>
    </source>
</reference>
<gene>
    <name evidence="2" type="ORF">SAMN02745116_02332</name>
</gene>
<name>A0A1T4QVE7_9ENTE</name>
<organism evidence="2 3">
    <name type="scientific">Pilibacter termitis</name>
    <dbReference type="NCBI Taxonomy" id="263852"/>
    <lineage>
        <taxon>Bacteria</taxon>
        <taxon>Bacillati</taxon>
        <taxon>Bacillota</taxon>
        <taxon>Bacilli</taxon>
        <taxon>Lactobacillales</taxon>
        <taxon>Enterococcaceae</taxon>
        <taxon>Pilibacter</taxon>
    </lineage>
</organism>
<dbReference type="EMBL" id="FUXI01000034">
    <property type="protein sequence ID" value="SKA07596.1"/>
    <property type="molecule type" value="Genomic_DNA"/>
</dbReference>
<dbReference type="STRING" id="263852.SAMN02745116_02332"/>
<evidence type="ECO:0000313" key="2">
    <source>
        <dbReference type="EMBL" id="SKA07596.1"/>
    </source>
</evidence>